<keyword evidence="3" id="KW-1185">Reference proteome</keyword>
<keyword evidence="1" id="KW-0812">Transmembrane</keyword>
<comment type="caution">
    <text evidence="2">The sequence shown here is derived from an EMBL/GenBank/DDBJ whole genome shotgun (WGS) entry which is preliminary data.</text>
</comment>
<accession>A0ABN3G2M4</accession>
<gene>
    <name evidence="2" type="ORF">GCM10010246_30150</name>
</gene>
<keyword evidence="1" id="KW-1133">Transmembrane helix</keyword>
<evidence type="ECO:0000313" key="3">
    <source>
        <dbReference type="Proteomes" id="UP001500253"/>
    </source>
</evidence>
<evidence type="ECO:0000256" key="1">
    <source>
        <dbReference type="SAM" id="Phobius"/>
    </source>
</evidence>
<sequence>MMCCSIVDGVLSALIAVLGTLLGVGMTYLFQRRTAARDQAFAAQQQLRSERMTVYSDFAGAVTEFRRGQQDRWHRKNEDRTSSACLQARTEAYRLRGVALHALFRVQLIASSATVIEAARHAYELTNETHKADDRAELSALGAQARDALEHFVKLASSDVR</sequence>
<keyword evidence="1" id="KW-0472">Membrane</keyword>
<evidence type="ECO:0008006" key="4">
    <source>
        <dbReference type="Google" id="ProtNLM"/>
    </source>
</evidence>
<proteinExistence type="predicted"/>
<reference evidence="2 3" key="1">
    <citation type="journal article" date="2019" name="Int. J. Syst. Evol. Microbiol.">
        <title>The Global Catalogue of Microorganisms (GCM) 10K type strain sequencing project: providing services to taxonomists for standard genome sequencing and annotation.</title>
        <authorList>
            <consortium name="The Broad Institute Genomics Platform"/>
            <consortium name="The Broad Institute Genome Sequencing Center for Infectious Disease"/>
            <person name="Wu L."/>
            <person name="Ma J."/>
        </authorList>
    </citation>
    <scope>NUCLEOTIDE SEQUENCE [LARGE SCALE GENOMIC DNA]</scope>
    <source>
        <strain evidence="2 3">JCM 4316</strain>
    </source>
</reference>
<name>A0ABN3G2M4_9ACTN</name>
<feature type="transmembrane region" description="Helical" evidence="1">
    <location>
        <begin position="6"/>
        <end position="30"/>
    </location>
</feature>
<dbReference type="Proteomes" id="UP001500253">
    <property type="component" value="Unassembled WGS sequence"/>
</dbReference>
<protein>
    <recommendedName>
        <fullName evidence="4">Protein kilB</fullName>
    </recommendedName>
</protein>
<organism evidence="2 3">
    <name type="scientific">Streptomyces cuspidosporus</name>
    <dbReference type="NCBI Taxonomy" id="66882"/>
    <lineage>
        <taxon>Bacteria</taxon>
        <taxon>Bacillati</taxon>
        <taxon>Actinomycetota</taxon>
        <taxon>Actinomycetes</taxon>
        <taxon>Kitasatosporales</taxon>
        <taxon>Streptomycetaceae</taxon>
        <taxon>Streptomyces</taxon>
    </lineage>
</organism>
<evidence type="ECO:0000313" key="2">
    <source>
        <dbReference type="EMBL" id="GAA2342742.1"/>
    </source>
</evidence>
<dbReference type="EMBL" id="BAAASD010000010">
    <property type="protein sequence ID" value="GAA2342742.1"/>
    <property type="molecule type" value="Genomic_DNA"/>
</dbReference>